<evidence type="ECO:0000256" key="2">
    <source>
        <dbReference type="ARBA" id="ARBA00001936"/>
    </source>
</evidence>
<dbReference type="GeneID" id="92367513"/>
<comment type="cofactor">
    <cofactor evidence="3">
        <name>Fe(2+)</name>
        <dbReference type="ChEBI" id="CHEBI:29033"/>
    </cofactor>
</comment>
<dbReference type="PANTHER" id="PTHR45777">
    <property type="entry name" value="METHIONINE AMINOPEPTIDASE 2"/>
    <property type="match status" value="1"/>
</dbReference>
<evidence type="ECO:0000259" key="10">
    <source>
        <dbReference type="Pfam" id="PF00557"/>
    </source>
</evidence>
<dbReference type="HAMAP" id="MF_03175">
    <property type="entry name" value="MetAP_2_euk"/>
    <property type="match status" value="1"/>
</dbReference>
<dbReference type="InterPro" id="IPR036388">
    <property type="entry name" value="WH-like_DNA-bd_sf"/>
</dbReference>
<dbReference type="VEuPathDB" id="CryptoDB:cand_033290"/>
<dbReference type="Gene3D" id="1.10.10.10">
    <property type="entry name" value="Winged helix-like DNA-binding domain superfamily/Winged helix DNA-binding domain"/>
    <property type="match status" value="1"/>
</dbReference>
<comment type="function">
    <text evidence="8 9">Cotranslationally removes the N-terminal methionine from nascent proteins. The N-terminal methionine is often cleaved when the second residue in the primary sequence is small and uncharged (Met-Ala-, Cys, Gly, Pro, Ser, Thr, or Val).</text>
</comment>
<keyword evidence="12" id="KW-1185">Reference proteome</keyword>
<evidence type="ECO:0000256" key="4">
    <source>
        <dbReference type="ARBA" id="ARBA00022438"/>
    </source>
</evidence>
<feature type="binding site" evidence="8">
    <location>
        <position position="345"/>
    </location>
    <ligand>
        <name>a divalent metal cation</name>
        <dbReference type="ChEBI" id="CHEBI:60240"/>
        <label>2</label>
        <note>catalytic</note>
    </ligand>
</feature>
<dbReference type="InterPro" id="IPR036005">
    <property type="entry name" value="Creatinase/aminopeptidase-like"/>
</dbReference>
<evidence type="ECO:0000256" key="8">
    <source>
        <dbReference type="HAMAP-Rule" id="MF_03175"/>
    </source>
</evidence>
<feature type="binding site" evidence="8">
    <location>
        <position position="276"/>
    </location>
    <ligand>
        <name>a divalent metal cation</name>
        <dbReference type="ChEBI" id="CHEBI:60240"/>
        <label>1</label>
    </ligand>
</feature>
<evidence type="ECO:0000256" key="7">
    <source>
        <dbReference type="ARBA" id="ARBA00022801"/>
    </source>
</evidence>
<dbReference type="GO" id="GO:0006508">
    <property type="term" value="P:proteolysis"/>
    <property type="evidence" value="ECO:0007669"/>
    <property type="project" value="UniProtKB-KW"/>
</dbReference>
<dbReference type="Pfam" id="PF00557">
    <property type="entry name" value="Peptidase_M24"/>
    <property type="match status" value="1"/>
</dbReference>
<sequence length="495" mass="56066">MKSKEVCMNSSETKIMRELEESLTDLSIVDCNKYEDVESKSIIGTEYGNENIIRELDKCEDGDIDNSMNNQTKTIEKKKKRKKKKKTNNDLSVYGAKDEKLPDLQIHSIPRQENIHLRKINSWEAIEESLQTFPPSIPVDRIYGKFAYPEGEIMDYSGINSYRVSSEEKKELERLYCVDYTAARRAAEVHRQVRRYIQSIIKPGMKLVDLCNLLESKTKELVSANGLQSGWGFPTGCSLNNCAAHYTPNPGDDTILMQGDICKLDFGVQVEGRIIDCAFTIAFEEHFDPLVQATIDATNSGIKVAGIDVPFSEIGASIQEVIESYEFEFKGKLYPIKPIRNLNGHSISLYEIHGGKSVPIIATNDSTRMEENEFYAIETFASTGKGIVIEGADCSHYMKCYDNFCLNKPQLRLKSAKTLLHAINTNFGTLAFCRRWLEQLGYTKHTLPLKCLVDADIIRPYPPLYDSIGSYTSQMEHTILLRPTCKEVLSRGDDY</sequence>
<feature type="domain" description="Peptidase M24" evidence="10">
    <location>
        <begin position="183"/>
        <end position="390"/>
    </location>
</feature>
<protein>
    <recommendedName>
        <fullName evidence="8">Methionine aminopeptidase 2</fullName>
        <shortName evidence="8">MAP 2</shortName>
        <shortName evidence="8">MetAP 2</shortName>
        <ecNumber evidence="8">3.4.11.18</ecNumber>
    </recommendedName>
    <alternativeName>
        <fullName evidence="8">Peptidase M</fullName>
    </alternativeName>
</protein>
<dbReference type="GO" id="GO:0070006">
    <property type="term" value="F:metalloaminopeptidase activity"/>
    <property type="evidence" value="ECO:0007669"/>
    <property type="project" value="UniProtKB-UniRule"/>
</dbReference>
<comment type="subcellular location">
    <subcellularLocation>
        <location evidence="8">Cytoplasm</location>
    </subcellularLocation>
</comment>
<dbReference type="Gene3D" id="3.90.230.10">
    <property type="entry name" value="Creatinase/methionine aminopeptidase superfamily"/>
    <property type="match status" value="1"/>
</dbReference>
<proteinExistence type="inferred from homology"/>
<feature type="binding site" evidence="8">
    <location>
        <position position="476"/>
    </location>
    <ligand>
        <name>a divalent metal cation</name>
        <dbReference type="ChEBI" id="CHEBI:60240"/>
        <label>2</label>
        <note>catalytic</note>
    </ligand>
</feature>
<feature type="binding site" evidence="8">
    <location>
        <position position="378"/>
    </location>
    <ligand>
        <name>a divalent metal cation</name>
        <dbReference type="ChEBI" id="CHEBI:60240"/>
        <label>2</label>
        <note>catalytic</note>
    </ligand>
</feature>
<dbReference type="InterPro" id="IPR000994">
    <property type="entry name" value="Pept_M24"/>
</dbReference>
<dbReference type="GO" id="GO:0004239">
    <property type="term" value="F:initiator methionyl aminopeptidase activity"/>
    <property type="evidence" value="ECO:0007669"/>
    <property type="project" value="UniProtKB-UniRule"/>
</dbReference>
<dbReference type="RefSeq" id="XP_067066806.1">
    <property type="nucleotide sequence ID" value="XM_067213555.1"/>
</dbReference>
<dbReference type="InterPro" id="IPR036390">
    <property type="entry name" value="WH_DNA-bd_sf"/>
</dbReference>
<evidence type="ECO:0000256" key="5">
    <source>
        <dbReference type="ARBA" id="ARBA00022670"/>
    </source>
</evidence>
<evidence type="ECO:0000256" key="9">
    <source>
        <dbReference type="RuleBase" id="RU003653"/>
    </source>
</evidence>
<feature type="binding site" evidence="8">
    <location>
        <position position="476"/>
    </location>
    <ligand>
        <name>a divalent metal cation</name>
        <dbReference type="ChEBI" id="CHEBI:60240"/>
        <label>1</label>
    </ligand>
</feature>
<keyword evidence="4 8" id="KW-0031">Aminopeptidase</keyword>
<comment type="cofactor">
    <cofactor evidence="8">
        <name>Co(2+)</name>
        <dbReference type="ChEBI" id="CHEBI:48828"/>
    </cofactor>
    <cofactor evidence="8">
        <name>Zn(2+)</name>
        <dbReference type="ChEBI" id="CHEBI:29105"/>
    </cofactor>
    <cofactor evidence="8">
        <name>Mn(2+)</name>
        <dbReference type="ChEBI" id="CHEBI:29035"/>
    </cofactor>
    <cofactor evidence="8">
        <name>Fe(2+)</name>
        <dbReference type="ChEBI" id="CHEBI:29033"/>
    </cofactor>
    <text evidence="8">Binds 2 divalent metal cations per subunit. Has a high-affinity and a low affinity metal-binding site. The true nature of the physiological cofactor is under debate. The enzyme is active with cobalt, zinc, manganese or divalent iron ions. Most likely, methionine aminopeptidases function as mononuclear Fe(2+)-metalloproteases under physiological conditions, and the catalytically relevant metal-binding site has been assigned to the histidine-containing high-affinity site.</text>
</comment>
<comment type="caution">
    <text evidence="11">The sequence shown here is derived from an EMBL/GenBank/DDBJ whole genome shotgun (WGS) entry which is preliminary data.</text>
</comment>
<gene>
    <name evidence="11" type="ORF">cand_033290</name>
</gene>
<feature type="binding site" evidence="8">
    <location>
        <position position="353"/>
    </location>
    <ligand>
        <name>substrate</name>
    </ligand>
</feature>
<dbReference type="EC" id="3.4.11.18" evidence="8"/>
<evidence type="ECO:0000256" key="6">
    <source>
        <dbReference type="ARBA" id="ARBA00022723"/>
    </source>
</evidence>
<comment type="similarity">
    <text evidence="8">Belongs to the peptidase M24A family. Methionine aminopeptidase eukaryotic type 2 subfamily.</text>
</comment>
<feature type="binding site" evidence="8">
    <location>
        <position position="276"/>
    </location>
    <ligand>
        <name>a divalent metal cation</name>
        <dbReference type="ChEBI" id="CHEBI:60240"/>
        <label>2</label>
        <note>catalytic</note>
    </ligand>
</feature>
<dbReference type="SUPFAM" id="SSF46785">
    <property type="entry name" value="Winged helix' DNA-binding domain"/>
    <property type="match status" value="1"/>
</dbReference>
<reference evidence="11 12" key="1">
    <citation type="submission" date="2016-10" db="EMBL/GenBank/DDBJ databases">
        <title>Reductive evolution of mitochondrial metabolism and differential evolution of invasion-related proteins in Cryptosporidium.</title>
        <authorList>
            <person name="Liu S."/>
            <person name="Roellig D.M."/>
            <person name="Guo Y."/>
            <person name="Li N."/>
            <person name="Frace M.A."/>
            <person name="Tang K."/>
            <person name="Zhang L."/>
            <person name="Feng Y."/>
            <person name="Xiao L."/>
        </authorList>
    </citation>
    <scope>NUCLEOTIDE SEQUENCE [LARGE SCALE GENOMIC DNA]</scope>
    <source>
        <strain evidence="11">30847</strain>
    </source>
</reference>
<comment type="cofactor">
    <cofactor evidence="2">
        <name>Mn(2+)</name>
        <dbReference type="ChEBI" id="CHEBI:29035"/>
    </cofactor>
</comment>
<keyword evidence="8" id="KW-0963">Cytoplasm</keyword>
<feature type="binding site" evidence="8">
    <location>
        <position position="265"/>
    </location>
    <ligand>
        <name>a divalent metal cation</name>
        <dbReference type="ChEBI" id="CHEBI:60240"/>
        <label>1</label>
    </ligand>
</feature>
<evidence type="ECO:0000256" key="3">
    <source>
        <dbReference type="ARBA" id="ARBA00001954"/>
    </source>
</evidence>
<dbReference type="PRINTS" id="PR00599">
    <property type="entry name" value="MAPEPTIDASE"/>
</dbReference>
<organism evidence="11 12">
    <name type="scientific">Cryptosporidium andersoni</name>
    <dbReference type="NCBI Taxonomy" id="117008"/>
    <lineage>
        <taxon>Eukaryota</taxon>
        <taxon>Sar</taxon>
        <taxon>Alveolata</taxon>
        <taxon>Apicomplexa</taxon>
        <taxon>Conoidasida</taxon>
        <taxon>Coccidia</taxon>
        <taxon>Eucoccidiorida</taxon>
        <taxon>Eimeriorina</taxon>
        <taxon>Cryptosporidiidae</taxon>
        <taxon>Cryptosporidium</taxon>
    </lineage>
</organism>
<evidence type="ECO:0000313" key="11">
    <source>
        <dbReference type="EMBL" id="OII71616.1"/>
    </source>
</evidence>
<dbReference type="InterPro" id="IPR050247">
    <property type="entry name" value="Met_Aminopeptidase_Type2"/>
</dbReference>
<dbReference type="GO" id="GO:0005737">
    <property type="term" value="C:cytoplasm"/>
    <property type="evidence" value="ECO:0007669"/>
    <property type="project" value="UniProtKB-SubCell"/>
</dbReference>
<evidence type="ECO:0000313" key="12">
    <source>
        <dbReference type="Proteomes" id="UP000186804"/>
    </source>
</evidence>
<dbReference type="Proteomes" id="UP000186804">
    <property type="component" value="Unassembled WGS sequence"/>
</dbReference>
<dbReference type="InterPro" id="IPR002468">
    <property type="entry name" value="Pept_M24A_MAP2"/>
</dbReference>
<dbReference type="SUPFAM" id="SSF55920">
    <property type="entry name" value="Creatinase/aminopeptidase"/>
    <property type="match status" value="1"/>
</dbReference>
<dbReference type="AlphaFoldDB" id="A0A1J4MBL4"/>
<name>A0A1J4MBL4_9CRYT</name>
<dbReference type="NCBIfam" id="TIGR00501">
    <property type="entry name" value="met_pdase_II"/>
    <property type="match status" value="1"/>
</dbReference>
<dbReference type="GO" id="GO:0046872">
    <property type="term" value="F:metal ion binding"/>
    <property type="evidence" value="ECO:0007669"/>
    <property type="project" value="UniProtKB-UniRule"/>
</dbReference>
<dbReference type="OrthoDB" id="7848262at2759"/>
<accession>A0A1J4MBL4</accession>
<dbReference type="EMBL" id="LRBS01000121">
    <property type="protein sequence ID" value="OII71616.1"/>
    <property type="molecule type" value="Genomic_DNA"/>
</dbReference>
<dbReference type="InterPro" id="IPR001714">
    <property type="entry name" value="Pept_M24_MAP"/>
</dbReference>
<keyword evidence="7 8" id="KW-0378">Hydrolase</keyword>
<dbReference type="PANTHER" id="PTHR45777:SF2">
    <property type="entry name" value="METHIONINE AMINOPEPTIDASE 2"/>
    <property type="match status" value="1"/>
</dbReference>
<keyword evidence="5 8" id="KW-0645">Protease</keyword>
<feature type="binding site" evidence="8">
    <location>
        <position position="245"/>
    </location>
    <ligand>
        <name>substrate</name>
    </ligand>
</feature>
<comment type="catalytic activity">
    <reaction evidence="1 8 9">
        <text>Release of N-terminal amino acids, preferentially methionine, from peptides and arylamides.</text>
        <dbReference type="EC" id="3.4.11.18"/>
    </reaction>
</comment>
<evidence type="ECO:0000256" key="1">
    <source>
        <dbReference type="ARBA" id="ARBA00000294"/>
    </source>
</evidence>
<keyword evidence="6 8" id="KW-0479">Metal-binding</keyword>
<dbReference type="CDD" id="cd01088">
    <property type="entry name" value="MetAP2"/>
    <property type="match status" value="1"/>
</dbReference>